<dbReference type="Pfam" id="PF13229">
    <property type="entry name" value="Beta_helix"/>
    <property type="match status" value="1"/>
</dbReference>
<dbReference type="SUPFAM" id="SSF51126">
    <property type="entry name" value="Pectin lyase-like"/>
    <property type="match status" value="1"/>
</dbReference>
<dbReference type="GO" id="GO:0008234">
    <property type="term" value="F:cysteine-type peptidase activity"/>
    <property type="evidence" value="ECO:0007669"/>
    <property type="project" value="InterPro"/>
</dbReference>
<dbReference type="Proteomes" id="UP000265882">
    <property type="component" value="Unassembled WGS sequence"/>
</dbReference>
<evidence type="ECO:0000259" key="4">
    <source>
        <dbReference type="Pfam" id="PF13229"/>
    </source>
</evidence>
<dbReference type="InterPro" id="IPR059226">
    <property type="entry name" value="Choice_anch_Q_dom"/>
</dbReference>
<comment type="caution">
    <text evidence="5">The sequence shown here is derived from an EMBL/GenBank/DDBJ whole genome shotgun (WGS) entry which is preliminary data.</text>
</comment>
<proteinExistence type="predicted"/>
<dbReference type="InterPro" id="IPR029031">
    <property type="entry name" value="Gingipain_N_sf"/>
</dbReference>
<protein>
    <recommendedName>
        <fullName evidence="7">DUF1565 domain-containing protein</fullName>
    </recommendedName>
</protein>
<sequence length="1669" mass="181317">MKVSFGEKLFPQCTDEKTLFSTHQKEDILKGGIAMLNMRLRREFLFLAVFILSINYSAYSHSSHIEGRSGPRWPKNLLWSASTHARTAAPTRTLHDVEFQRDGLSVLLTDSSIADQDLLKLSDVHVAFLSGWAPTSTPGKGREWNKVRRAFYRENAGAFGIEHLIDYDPKQERISTFRIIEVLRTQSHGEAFSVRVSGESRPVSVIEPVEIERNLLSTHGDAARIVSCILYWPASEPLWRIRIMDETGYDYVVKAATGDLISMAKDPDITPASPVAQPGRETLSPKRPPTNLPNLRQQDLFEDRSAFLINVPNELSPMDMNVPAAVAAACHIYSAKPVILFTDSIFDCEEHEWFLEDYAPGQIFAVGCYVDPSSVACPVISVQGEPPSEVAANLAYLGWSASSSAVLTDSEDYKAALCAPPLCKRLQAPLLYFEGENLPQITSDCLSALGAEDVFVIGNCPPTVLNALIALGCTVEILPDAGSVAEKMEEEGQVVDYVAMTNPSDRNGGLVPKLSLLSCVLAAHRNGVVLPLEYDAVWKQPYYCTDTTTTQPDGAVVGQKSLYAWWITSTPPTLEPGFVPEFHPVNGQYGYGNVLGWGRNPFCLGASTDTASLYDLALIDLDDNKVYGPGELFSSAEYFSFYTPQVGERTYRIDTIGGSEKWWEDRGYMLVSFLTWKTGTAQIEGMDYPFLLTSLGFGQALGYYDVVQIDSNRDGDFGDAGEEPRFSGEPVTVGSLQYAPTIGVEDYKTAGDLKLTYPSKEEISQSLSDFYSDHLDHPPEYLAIVGYHTALPFGITYCAYEGTEDLPTDYYYGDYDDDPFVDLGIGRIIGENHRYASGAVARSVAYDDIFDPANACVLSIDRGLGFGNEAIRQMGNVGYTGAVCRDPIDVWSDDQMENKTAILHDNHAGSYGWVGGPVCTFHNRLSPCVAASAGCSTASLDFTSPVYSIINRFFQCGAICYAGNTRNASNPGYSYHSMFWAALSADAPLGKANLAALNHQRYICLEEGDAPTASQVACYEAVMFGDPAVRLAFLQPPAVAAARMEKSMAGDEAYYIGPGEWWEDSIEAQYQYSAPGVYFVNDPMYLYHFANVPIPYQTELESVVQLTSLPSPLGWTGYYFVDQQADGEDAVLWRIRVKDYNRTTGEIYSETDYVEYLLNITSEFPRTLYVDAVSPCPGIGSEANPYCNIQTAINNSLDGDTIIVRDGAYTGASNKNLDFSGKAITLRSENGPENCIINCEGDGRGFYFHTYEGPASVVKGFTVRNGYASGSYPTNSGGAILCVSASPTLENLILIDNTATTGGGIFCVEGSSPAIRNSRLSGNYGDFGGAIRCMYSSSPTLYNCEVTANSAYSHGGGISCEIESSPIITACNISNNWLTFSGGYGGGLDCYYYSSPTLTNCTIAGNSANKGGGIRTQYYSSPRIRYCSFSNNSAEWGGGIGCYYNCSVTIENCVLWNDSAVNGPEIAIFSTTDPSLVSVANSDVKGGQPAVYLESGCTLDWGAGNIDADPLFAGGGDYHLTGTSPCIDAGTDAGVYDDIDGDLRPRGAGFDIGADEYYEVSMKLEPDAATVERGGTLGYDVTLTNHTATTLTFKYLTNVTLPNGSPYPPSGALLGPKTIMLAPYASRSAHLTHLIPMSTPLGTYTYNAYIGVAPPTPMNERHFDFEVAP</sequence>
<dbReference type="InterPro" id="IPR011050">
    <property type="entry name" value="Pectin_lyase_fold/virulence"/>
</dbReference>
<reference evidence="5 6" key="1">
    <citation type="journal article" date="2017" name="ISME J.">
        <title>Energy and carbon metabolisms in a deep terrestrial subsurface fluid microbial community.</title>
        <authorList>
            <person name="Momper L."/>
            <person name="Jungbluth S.P."/>
            <person name="Lee M.D."/>
            <person name="Amend J.P."/>
        </authorList>
    </citation>
    <scope>NUCLEOTIDE SEQUENCE [LARGE SCALE GENOMIC DNA]</scope>
    <source>
        <strain evidence="5">SURF_5</strain>
    </source>
</reference>
<evidence type="ECO:0000256" key="2">
    <source>
        <dbReference type="SAM" id="MobiDB-lite"/>
    </source>
</evidence>
<dbReference type="SUPFAM" id="SSF52129">
    <property type="entry name" value="Caspase-like"/>
    <property type="match status" value="1"/>
</dbReference>
<feature type="domain" description="Gingipain" evidence="3">
    <location>
        <begin position="758"/>
        <end position="1031"/>
    </location>
</feature>
<dbReference type="Gene3D" id="3.40.50.10390">
    <property type="entry name" value="Gingipain r, domain 1"/>
    <property type="match status" value="1"/>
</dbReference>
<name>A0A3A4NRP4_ABYX5</name>
<accession>A0A3A4NRP4</accession>
<organism evidence="5 6">
    <name type="scientific">Abyssobacteria bacterium (strain SURF_5)</name>
    <dbReference type="NCBI Taxonomy" id="2093360"/>
    <lineage>
        <taxon>Bacteria</taxon>
        <taxon>Pseudomonadati</taxon>
        <taxon>Candidatus Hydrogenedentota</taxon>
        <taxon>Candidatus Abyssobacteria</taxon>
    </lineage>
</organism>
<dbReference type="InterPro" id="IPR039448">
    <property type="entry name" value="Beta_helix"/>
</dbReference>
<evidence type="ECO:0000256" key="1">
    <source>
        <dbReference type="ARBA" id="ARBA00022729"/>
    </source>
</evidence>
<evidence type="ECO:0008006" key="7">
    <source>
        <dbReference type="Google" id="ProtNLM"/>
    </source>
</evidence>
<dbReference type="PANTHER" id="PTHR11319:SF35">
    <property type="entry name" value="OUTER MEMBRANE PROTEIN PMPC-RELATED"/>
    <property type="match status" value="1"/>
</dbReference>
<keyword evidence="1" id="KW-0732">Signal</keyword>
<feature type="region of interest" description="Disordered" evidence="2">
    <location>
        <begin position="267"/>
        <end position="292"/>
    </location>
</feature>
<evidence type="ECO:0000313" key="6">
    <source>
        <dbReference type="Proteomes" id="UP000265882"/>
    </source>
</evidence>
<dbReference type="PANTHER" id="PTHR11319">
    <property type="entry name" value="G PROTEIN-COUPLED RECEPTOR-RELATED"/>
    <property type="match status" value="1"/>
</dbReference>
<dbReference type="EMBL" id="QZKU01000050">
    <property type="protein sequence ID" value="RJP23127.1"/>
    <property type="molecule type" value="Genomic_DNA"/>
</dbReference>
<evidence type="ECO:0000313" key="5">
    <source>
        <dbReference type="EMBL" id="RJP23127.1"/>
    </source>
</evidence>
<evidence type="ECO:0000259" key="3">
    <source>
        <dbReference type="Pfam" id="PF01364"/>
    </source>
</evidence>
<dbReference type="Gene3D" id="2.160.20.10">
    <property type="entry name" value="Single-stranded right-handed beta-helix, Pectin lyase-like"/>
    <property type="match status" value="1"/>
</dbReference>
<dbReference type="InterPro" id="IPR001769">
    <property type="entry name" value="Gingipain"/>
</dbReference>
<dbReference type="GO" id="GO:0006508">
    <property type="term" value="P:proteolysis"/>
    <property type="evidence" value="ECO:0007669"/>
    <property type="project" value="InterPro"/>
</dbReference>
<feature type="domain" description="Right handed beta helix" evidence="4">
    <location>
        <begin position="1353"/>
        <end position="1459"/>
    </location>
</feature>
<dbReference type="NCBIfam" id="NF041518">
    <property type="entry name" value="choice_anch_Q"/>
    <property type="match status" value="1"/>
</dbReference>
<dbReference type="InterPro" id="IPR012334">
    <property type="entry name" value="Pectin_lyas_fold"/>
</dbReference>
<gene>
    <name evidence="5" type="ORF">C4520_06855</name>
</gene>
<dbReference type="Pfam" id="PF01364">
    <property type="entry name" value="Peptidase_C25"/>
    <property type="match status" value="1"/>
</dbReference>
<dbReference type="InterPro" id="IPR029030">
    <property type="entry name" value="Caspase-like_dom_sf"/>
</dbReference>